<dbReference type="Proteomes" id="UP000317496">
    <property type="component" value="Chromosome"/>
</dbReference>
<dbReference type="GO" id="GO:0003677">
    <property type="term" value="F:DNA binding"/>
    <property type="evidence" value="ECO:0007669"/>
    <property type="project" value="UniProtKB-KW"/>
</dbReference>
<evidence type="ECO:0000313" key="7">
    <source>
        <dbReference type="Proteomes" id="UP000317496"/>
    </source>
</evidence>
<dbReference type="InterPro" id="IPR050707">
    <property type="entry name" value="HTH_MetabolicPath_Reg"/>
</dbReference>
<evidence type="ECO:0000256" key="3">
    <source>
        <dbReference type="ARBA" id="ARBA00023163"/>
    </source>
</evidence>
<evidence type="ECO:0000256" key="1">
    <source>
        <dbReference type="ARBA" id="ARBA00023015"/>
    </source>
</evidence>
<dbReference type="SMART" id="SM00346">
    <property type="entry name" value="HTH_ICLR"/>
    <property type="match status" value="1"/>
</dbReference>
<organism evidence="6 7">
    <name type="scientific">Ferrovibrio terrae</name>
    <dbReference type="NCBI Taxonomy" id="2594003"/>
    <lineage>
        <taxon>Bacteria</taxon>
        <taxon>Pseudomonadati</taxon>
        <taxon>Pseudomonadota</taxon>
        <taxon>Alphaproteobacteria</taxon>
        <taxon>Rhodospirillales</taxon>
        <taxon>Rhodospirillaceae</taxon>
        <taxon>Ferrovibrio</taxon>
    </lineage>
</organism>
<dbReference type="EMBL" id="CP041636">
    <property type="protein sequence ID" value="QDO98396.1"/>
    <property type="molecule type" value="Genomic_DNA"/>
</dbReference>
<protein>
    <submittedName>
        <fullName evidence="6">IclR family transcriptional regulator</fullName>
    </submittedName>
</protein>
<dbReference type="PROSITE" id="PS51077">
    <property type="entry name" value="HTH_ICLR"/>
    <property type="match status" value="1"/>
</dbReference>
<evidence type="ECO:0000259" key="5">
    <source>
        <dbReference type="PROSITE" id="PS51078"/>
    </source>
</evidence>
<feature type="domain" description="HTH iclR-type" evidence="4">
    <location>
        <begin position="63"/>
        <end position="123"/>
    </location>
</feature>
<proteinExistence type="predicted"/>
<dbReference type="Gene3D" id="1.10.10.10">
    <property type="entry name" value="Winged helix-like DNA-binding domain superfamily/Winged helix DNA-binding domain"/>
    <property type="match status" value="1"/>
</dbReference>
<keyword evidence="3" id="KW-0804">Transcription</keyword>
<dbReference type="Gene3D" id="3.30.450.40">
    <property type="match status" value="1"/>
</dbReference>
<evidence type="ECO:0000313" key="6">
    <source>
        <dbReference type="EMBL" id="QDO98396.1"/>
    </source>
</evidence>
<accession>A0A516H3P3</accession>
<evidence type="ECO:0000256" key="2">
    <source>
        <dbReference type="ARBA" id="ARBA00023125"/>
    </source>
</evidence>
<dbReference type="InterPro" id="IPR005471">
    <property type="entry name" value="Tscrpt_reg_IclR_N"/>
</dbReference>
<dbReference type="SUPFAM" id="SSF46785">
    <property type="entry name" value="Winged helix' DNA-binding domain"/>
    <property type="match status" value="1"/>
</dbReference>
<dbReference type="Pfam" id="PF01614">
    <property type="entry name" value="IclR_C"/>
    <property type="match status" value="1"/>
</dbReference>
<dbReference type="InterPro" id="IPR036388">
    <property type="entry name" value="WH-like_DNA-bd_sf"/>
</dbReference>
<dbReference type="PROSITE" id="PS51078">
    <property type="entry name" value="ICLR_ED"/>
    <property type="match status" value="1"/>
</dbReference>
<keyword evidence="1" id="KW-0805">Transcription regulation</keyword>
<reference evidence="6 7" key="1">
    <citation type="submission" date="2019-07" db="EMBL/GenBank/DDBJ databases">
        <title>Genome sequencing for Ferrovibrio sp. K5.</title>
        <authorList>
            <person name="Park S.-J."/>
        </authorList>
    </citation>
    <scope>NUCLEOTIDE SEQUENCE [LARGE SCALE GENOMIC DNA]</scope>
    <source>
        <strain evidence="6 7">K5</strain>
    </source>
</reference>
<dbReference type="PANTHER" id="PTHR30136">
    <property type="entry name" value="HELIX-TURN-HELIX TRANSCRIPTIONAL REGULATOR, ICLR FAMILY"/>
    <property type="match status" value="1"/>
</dbReference>
<dbReference type="GO" id="GO:0045892">
    <property type="term" value="P:negative regulation of DNA-templated transcription"/>
    <property type="evidence" value="ECO:0007669"/>
    <property type="project" value="TreeGrafter"/>
</dbReference>
<keyword evidence="7" id="KW-1185">Reference proteome</keyword>
<dbReference type="InterPro" id="IPR029016">
    <property type="entry name" value="GAF-like_dom_sf"/>
</dbReference>
<dbReference type="GO" id="GO:0003700">
    <property type="term" value="F:DNA-binding transcription factor activity"/>
    <property type="evidence" value="ECO:0007669"/>
    <property type="project" value="TreeGrafter"/>
</dbReference>
<keyword evidence="2" id="KW-0238">DNA-binding</keyword>
<dbReference type="KEGG" id="fer:FNB15_14430"/>
<gene>
    <name evidence="6" type="ORF">FNB15_14430</name>
</gene>
<dbReference type="AlphaFoldDB" id="A0A516H3P3"/>
<dbReference type="OrthoDB" id="9807558at2"/>
<feature type="domain" description="IclR-ED" evidence="5">
    <location>
        <begin position="117"/>
        <end position="305"/>
    </location>
</feature>
<sequence>MPDRAEALPVAGIAPHRPVLQQVGNGETVFALGGHSFPPSCLISQVHIYKLVHIMKQPAGTTVKSADRVLDILEAVAKGHASFSTLMTVLGIPRSSLFQLLGNLVARGYLQQDDATARYRLGDRIAELARGRPAPPLQTLVLPMLQKLSQETNETTGFYIRDGEHVTAIATQTGGQALAYTMRVGEMAPLYAISSGKIALSHMSDRDIKAYLANVQFERFTPQTLTSAKQVWDQIRQAREEGFAYAREEFTVGITGVAAGVLVQGELIGSINLAVPSVRFTKSSAAAIRQRLRAAAGELAGTIEKAGLGQR</sequence>
<dbReference type="InterPro" id="IPR014757">
    <property type="entry name" value="Tscrpt_reg_IclR_C"/>
</dbReference>
<evidence type="ECO:0000259" key="4">
    <source>
        <dbReference type="PROSITE" id="PS51077"/>
    </source>
</evidence>
<name>A0A516H3P3_9PROT</name>
<dbReference type="InterPro" id="IPR036390">
    <property type="entry name" value="WH_DNA-bd_sf"/>
</dbReference>
<dbReference type="SUPFAM" id="SSF55781">
    <property type="entry name" value="GAF domain-like"/>
    <property type="match status" value="1"/>
</dbReference>
<dbReference type="Pfam" id="PF09339">
    <property type="entry name" value="HTH_IclR"/>
    <property type="match status" value="1"/>
</dbReference>
<dbReference type="PANTHER" id="PTHR30136:SF24">
    <property type="entry name" value="HTH-TYPE TRANSCRIPTIONAL REPRESSOR ALLR"/>
    <property type="match status" value="1"/>
</dbReference>